<evidence type="ECO:0000313" key="1">
    <source>
        <dbReference type="EMBL" id="KIM37826.1"/>
    </source>
</evidence>
<gene>
    <name evidence="1" type="ORF">M413DRAFT_256753</name>
</gene>
<organism evidence="1 2">
    <name type="scientific">Hebeloma cylindrosporum</name>
    <dbReference type="NCBI Taxonomy" id="76867"/>
    <lineage>
        <taxon>Eukaryota</taxon>
        <taxon>Fungi</taxon>
        <taxon>Dikarya</taxon>
        <taxon>Basidiomycota</taxon>
        <taxon>Agaricomycotina</taxon>
        <taxon>Agaricomycetes</taxon>
        <taxon>Agaricomycetidae</taxon>
        <taxon>Agaricales</taxon>
        <taxon>Agaricineae</taxon>
        <taxon>Hymenogastraceae</taxon>
        <taxon>Hebeloma</taxon>
    </lineage>
</organism>
<dbReference type="OrthoDB" id="2745898at2759"/>
<dbReference type="Proteomes" id="UP000053424">
    <property type="component" value="Unassembled WGS sequence"/>
</dbReference>
<proteinExistence type="predicted"/>
<keyword evidence="2" id="KW-1185">Reference proteome</keyword>
<sequence length="413" mass="46164">MEPRTTLPFDILVSIIDLFAGGDDGDISSLQCLSQACKFMVPLCRKHLFSSLHIPSSKSKLEDLSELLSKNPDIAHYVKSLHYVVYIPIGDHELNILDVLKEFSPLQSIELQSLATQWDDFPESIRSSLVFLIHLPTVVRLSMQSFKGFPAIALSRCSNLVDLQLRGRLQMAPPEVNQVIQRNKIPTLFSLSVGATTFDCLAILLNCGGRHAGGSIIDVSRLQRASFDVDSPGHIGLIIEFIKVTTRLEYFNLTLDSKPVELTGLGASLAMNAYQTLKSLELRITIVGDDYDPLCGLSPELRFLARTNVLEKLELQLMVRGGVSCKTQSKDWSTFDSLLTQSGGFPMLHRVSVHILWRAQCEIVDDESRWENLQADKFPRLMESKAVEFDLSAEGYKCCSVRPSYVYATSNYK</sequence>
<name>A0A0C3C2H4_HEBCY</name>
<protein>
    <recommendedName>
        <fullName evidence="3">F-box domain-containing protein</fullName>
    </recommendedName>
</protein>
<reference evidence="1 2" key="1">
    <citation type="submission" date="2014-04" db="EMBL/GenBank/DDBJ databases">
        <authorList>
            <consortium name="DOE Joint Genome Institute"/>
            <person name="Kuo A."/>
            <person name="Gay G."/>
            <person name="Dore J."/>
            <person name="Kohler A."/>
            <person name="Nagy L.G."/>
            <person name="Floudas D."/>
            <person name="Copeland A."/>
            <person name="Barry K.W."/>
            <person name="Cichocki N."/>
            <person name="Veneault-Fourrey C."/>
            <person name="LaButti K."/>
            <person name="Lindquist E.A."/>
            <person name="Lipzen A."/>
            <person name="Lundell T."/>
            <person name="Morin E."/>
            <person name="Murat C."/>
            <person name="Sun H."/>
            <person name="Tunlid A."/>
            <person name="Henrissat B."/>
            <person name="Grigoriev I.V."/>
            <person name="Hibbett D.S."/>
            <person name="Martin F."/>
            <person name="Nordberg H.P."/>
            <person name="Cantor M.N."/>
            <person name="Hua S.X."/>
        </authorList>
    </citation>
    <scope>NUCLEOTIDE SEQUENCE [LARGE SCALE GENOMIC DNA]</scope>
    <source>
        <strain evidence="2">h7</strain>
    </source>
</reference>
<evidence type="ECO:0000313" key="2">
    <source>
        <dbReference type="Proteomes" id="UP000053424"/>
    </source>
</evidence>
<accession>A0A0C3C2H4</accession>
<dbReference type="HOGENOM" id="CLU_035624_0_0_1"/>
<reference evidence="2" key="2">
    <citation type="submission" date="2015-01" db="EMBL/GenBank/DDBJ databases">
        <title>Evolutionary Origins and Diversification of the Mycorrhizal Mutualists.</title>
        <authorList>
            <consortium name="DOE Joint Genome Institute"/>
            <consortium name="Mycorrhizal Genomics Consortium"/>
            <person name="Kohler A."/>
            <person name="Kuo A."/>
            <person name="Nagy L.G."/>
            <person name="Floudas D."/>
            <person name="Copeland A."/>
            <person name="Barry K.W."/>
            <person name="Cichocki N."/>
            <person name="Veneault-Fourrey C."/>
            <person name="LaButti K."/>
            <person name="Lindquist E.A."/>
            <person name="Lipzen A."/>
            <person name="Lundell T."/>
            <person name="Morin E."/>
            <person name="Murat C."/>
            <person name="Riley R."/>
            <person name="Ohm R."/>
            <person name="Sun H."/>
            <person name="Tunlid A."/>
            <person name="Henrissat B."/>
            <person name="Grigoriev I.V."/>
            <person name="Hibbett D.S."/>
            <person name="Martin F."/>
        </authorList>
    </citation>
    <scope>NUCLEOTIDE SEQUENCE [LARGE SCALE GENOMIC DNA]</scope>
    <source>
        <strain evidence="2">h7</strain>
    </source>
</reference>
<evidence type="ECO:0008006" key="3">
    <source>
        <dbReference type="Google" id="ProtNLM"/>
    </source>
</evidence>
<dbReference type="EMBL" id="KN831795">
    <property type="protein sequence ID" value="KIM37826.1"/>
    <property type="molecule type" value="Genomic_DNA"/>
</dbReference>
<dbReference type="AlphaFoldDB" id="A0A0C3C2H4"/>